<dbReference type="AlphaFoldDB" id="A0A970B533"/>
<dbReference type="Proteomes" id="UP000653472">
    <property type="component" value="Unassembled WGS sequence"/>
</dbReference>
<dbReference type="RefSeq" id="WP_168148307.1">
    <property type="nucleotide sequence ID" value="NZ_JAAVXB010000006.1"/>
</dbReference>
<sequence>MATVAMFVCPSSSLSVAQDGNGNEFAVCAQGEGAVQNVVVAEPFDPAELNSDELSQALAAGFVVMATGLAIVWAAKQVMRAIRSALV</sequence>
<keyword evidence="3" id="KW-1185">Reference proteome</keyword>
<accession>A0A970B533</accession>
<dbReference type="EMBL" id="JAAVXB010000006">
    <property type="protein sequence ID" value="NKF22972.1"/>
    <property type="molecule type" value="Genomic_DNA"/>
</dbReference>
<name>A0A970B533_9GAMM</name>
<evidence type="ECO:0000313" key="2">
    <source>
        <dbReference type="EMBL" id="NKF22972.1"/>
    </source>
</evidence>
<evidence type="ECO:0000313" key="3">
    <source>
        <dbReference type="Proteomes" id="UP000653472"/>
    </source>
</evidence>
<reference evidence="2" key="1">
    <citation type="submission" date="2020-03" db="EMBL/GenBank/DDBJ databases">
        <title>Solimonas marina sp. nov., isolated from deep seawater of the Pacific Ocean.</title>
        <authorList>
            <person name="Liu X."/>
            <person name="Lai Q."/>
            <person name="Sun F."/>
            <person name="Gai Y."/>
            <person name="Li G."/>
            <person name="Shao Z."/>
        </authorList>
    </citation>
    <scope>NUCLEOTIDE SEQUENCE</scope>
    <source>
        <strain evidence="2">C16B3</strain>
    </source>
</reference>
<organism evidence="2 3">
    <name type="scientific">Solimonas marina</name>
    <dbReference type="NCBI Taxonomy" id="2714601"/>
    <lineage>
        <taxon>Bacteria</taxon>
        <taxon>Pseudomonadati</taxon>
        <taxon>Pseudomonadota</taxon>
        <taxon>Gammaproteobacteria</taxon>
        <taxon>Nevskiales</taxon>
        <taxon>Nevskiaceae</taxon>
        <taxon>Solimonas</taxon>
    </lineage>
</organism>
<comment type="caution">
    <text evidence="2">The sequence shown here is derived from an EMBL/GenBank/DDBJ whole genome shotgun (WGS) entry which is preliminary data.</text>
</comment>
<feature type="transmembrane region" description="Helical" evidence="1">
    <location>
        <begin position="54"/>
        <end position="75"/>
    </location>
</feature>
<proteinExistence type="predicted"/>
<keyword evidence="1" id="KW-0472">Membrane</keyword>
<protein>
    <submittedName>
        <fullName evidence="2">Uncharacterized protein</fullName>
    </submittedName>
</protein>
<keyword evidence="1" id="KW-0812">Transmembrane</keyword>
<evidence type="ECO:0000256" key="1">
    <source>
        <dbReference type="SAM" id="Phobius"/>
    </source>
</evidence>
<keyword evidence="1" id="KW-1133">Transmembrane helix</keyword>
<gene>
    <name evidence="2" type="ORF">G7Y82_11635</name>
</gene>